<comment type="caution">
    <text evidence="2">The sequence shown here is derived from an EMBL/GenBank/DDBJ whole genome shotgun (WGS) entry which is preliminary data.</text>
</comment>
<dbReference type="InterPro" id="IPR012902">
    <property type="entry name" value="N_methyl_site"/>
</dbReference>
<evidence type="ECO:0000256" key="1">
    <source>
        <dbReference type="SAM" id="Phobius"/>
    </source>
</evidence>
<keyword evidence="1" id="KW-0472">Membrane</keyword>
<dbReference type="NCBIfam" id="TIGR02532">
    <property type="entry name" value="IV_pilin_GFxxxE"/>
    <property type="match status" value="1"/>
</dbReference>
<evidence type="ECO:0000313" key="3">
    <source>
        <dbReference type="Proteomes" id="UP001525961"/>
    </source>
</evidence>
<dbReference type="Proteomes" id="UP001525961">
    <property type="component" value="Unassembled WGS sequence"/>
</dbReference>
<evidence type="ECO:0000313" key="2">
    <source>
        <dbReference type="EMBL" id="MCT7980293.1"/>
    </source>
</evidence>
<proteinExistence type="predicted"/>
<keyword evidence="3" id="KW-1185">Reference proteome</keyword>
<name>A0ABT2NC62_9CYAN</name>
<accession>A0ABT2NC62</accession>
<sequence length="310" mass="34560">MIFKTYIAHLRQKQTAGFTLLELLMAIVVGSIVMYAMMTLVLSLLGTEKQETAKSQIQQEMGLAMDYIASEMQEAVYIYPGDCLNGVNEDPDKCTDLRTQINFPQEIQPILAFWKLEPVPYTTDDGLPNDCNAVNSPQDCRDLKTRGHTYTLVVYSLRDNQTEPWQGPAQLTRYRLRQYQTLANLTPAPGFNPAPEPPDFGNWGGGGIQTTLQDHPVLVDSVDNRNQPPLTDCPTDYTRSPVNANNSSSFYACVRNPGRGTMQDAIVFLRGNAIARAGLPLDSRNPTYLPSLQRQVQARSVFGREPPTLD</sequence>
<keyword evidence="1" id="KW-1133">Transmembrane helix</keyword>
<reference evidence="2 3" key="1">
    <citation type="journal article" date="2022" name="Front. Microbiol.">
        <title>High genomic differentiation and limited gene flow indicate recent cryptic speciation within the genus Laspinema (cyanobacteria).</title>
        <authorList>
            <person name="Stanojkovic A."/>
            <person name="Skoupy S."/>
            <person name="Skaloud P."/>
            <person name="Dvorak P."/>
        </authorList>
    </citation>
    <scope>NUCLEOTIDE SEQUENCE [LARGE SCALE GENOMIC DNA]</scope>
    <source>
        <strain evidence="2 3">D3b</strain>
    </source>
</reference>
<feature type="transmembrane region" description="Helical" evidence="1">
    <location>
        <begin position="20"/>
        <end position="45"/>
    </location>
</feature>
<dbReference type="EMBL" id="JAMXFA010000035">
    <property type="protein sequence ID" value="MCT7980293.1"/>
    <property type="molecule type" value="Genomic_DNA"/>
</dbReference>
<gene>
    <name evidence="2" type="ORF">NG792_21450</name>
</gene>
<organism evidence="2 3">
    <name type="scientific">Laspinema olomoucense D3b</name>
    <dbReference type="NCBI Taxonomy" id="2953688"/>
    <lineage>
        <taxon>Bacteria</taxon>
        <taxon>Bacillati</taxon>
        <taxon>Cyanobacteriota</taxon>
        <taxon>Cyanophyceae</taxon>
        <taxon>Oscillatoriophycideae</taxon>
        <taxon>Oscillatoriales</taxon>
        <taxon>Laspinemataceae</taxon>
        <taxon>Laspinema</taxon>
        <taxon>Laspinema olomoucense</taxon>
    </lineage>
</organism>
<protein>
    <submittedName>
        <fullName evidence="2">Type II secretion system GspH family protein</fullName>
    </submittedName>
</protein>
<dbReference type="Pfam" id="PF07963">
    <property type="entry name" value="N_methyl"/>
    <property type="match status" value="1"/>
</dbReference>
<keyword evidence="1" id="KW-0812">Transmembrane</keyword>